<organism evidence="1 2">
    <name type="scientific">Fusarium solani subsp. cucurbitae</name>
    <name type="common">Neocosmosporum cucurbitae</name>
    <dbReference type="NCBI Taxonomy" id="2747967"/>
    <lineage>
        <taxon>Eukaryota</taxon>
        <taxon>Fungi</taxon>
        <taxon>Dikarya</taxon>
        <taxon>Ascomycota</taxon>
        <taxon>Pezizomycotina</taxon>
        <taxon>Sordariomycetes</taxon>
        <taxon>Hypocreomycetidae</taxon>
        <taxon>Hypocreales</taxon>
        <taxon>Nectriaceae</taxon>
        <taxon>Fusarium</taxon>
        <taxon>Fusarium solani species complex</taxon>
    </lineage>
</organism>
<evidence type="ECO:0000313" key="2">
    <source>
        <dbReference type="Proteomes" id="UP000830768"/>
    </source>
</evidence>
<protein>
    <submittedName>
        <fullName evidence="1">Uncharacterized protein</fullName>
    </submittedName>
</protein>
<keyword evidence="2" id="KW-1185">Reference proteome</keyword>
<evidence type="ECO:0000313" key="1">
    <source>
        <dbReference type="EMBL" id="UPK97445.1"/>
    </source>
</evidence>
<gene>
    <name evidence="1" type="ORF">LCI18_008380</name>
</gene>
<accession>A0ACD3Z885</accession>
<name>A0ACD3Z885_FUSSC</name>
<sequence length="535" mass="60717">MDFFKNFSNKLLSCDFWSYRGTLLGICAALFFICFSTMSAGKSIPTFRPFGVCSFLRIVAQVLSEARKKYPGKLFRIITDLGDVVILPPDFADEIKNNPKFSFTAAFEQVRPPTCEIACGRVANRAFLVKDFHAGIPGYEISNLGGLDSELIQTIAKKQLTRSLTKITPILSEEAALAIRLNLGTLSVWNEVTIKAALLDIVARTSSRVYLGKELCHNDRWLEIAKTYTARFFMAATQLRLYPPVVRPFVHWWIPECKELRMYFSMAHQVLNPVLKHRRQLRQMAIAVGDPILKFNDAIDWVEDEALDKGVKYNPATVQLLLTTVSINTTTDLLQQCMICIAQHPDILKPLRNEIATVLHKQGWTKSSLNEMQLLDSVIKESQRVKPSSIASMRRYVMEPVTLSNGVVLNKGARTYVDSYRMWDSNLHKDPDHWDGYRFLKLRLDCDKGKMAQLVSTSPDHLAFGYGLHACPGRFFATNEIKVILCFLLMKYDWMLAPAADVNFVMNGILANANPSVRMLVRQREAMEVEIETIK</sequence>
<proteinExistence type="predicted"/>
<reference evidence="1" key="1">
    <citation type="submission" date="2021-11" db="EMBL/GenBank/DDBJ databases">
        <title>Fusarium solani-melongenae Genome sequencing and assembly.</title>
        <authorList>
            <person name="Xie S."/>
            <person name="Huang L."/>
            <person name="Zhang X."/>
        </authorList>
    </citation>
    <scope>NUCLEOTIDE SEQUENCE</scope>
    <source>
        <strain evidence="1">CRI 24-3</strain>
    </source>
</reference>
<dbReference type="EMBL" id="CP090035">
    <property type="protein sequence ID" value="UPK97445.1"/>
    <property type="molecule type" value="Genomic_DNA"/>
</dbReference>
<dbReference type="Proteomes" id="UP000830768">
    <property type="component" value="Chromosome 6"/>
</dbReference>